<feature type="compositionally biased region" description="Polar residues" evidence="1">
    <location>
        <begin position="79"/>
        <end position="90"/>
    </location>
</feature>
<feature type="region of interest" description="Disordered" evidence="1">
    <location>
        <begin position="74"/>
        <end position="106"/>
    </location>
</feature>
<comment type="caution">
    <text evidence="2">The sequence shown here is derived from an EMBL/GenBank/DDBJ whole genome shotgun (WGS) entry which is preliminary data.</text>
</comment>
<dbReference type="AlphaFoldDB" id="A0A8S9J5Y1"/>
<proteinExistence type="predicted"/>
<evidence type="ECO:0000256" key="1">
    <source>
        <dbReference type="SAM" id="MobiDB-lite"/>
    </source>
</evidence>
<gene>
    <name evidence="2" type="ORF">F2Q70_00004342</name>
</gene>
<protein>
    <submittedName>
        <fullName evidence="2">Uncharacterized protein</fullName>
    </submittedName>
</protein>
<name>A0A8S9J5Y1_BRACR</name>
<sequence>MTAYSHVLCCKQKRTRLLRSRDAVDFTSSEITIGCLIEHYTGTGSSKLEQTVSHATLKEPLPARREVGQVVAEEAAACQSRSPITGSQSRRGNRRNHEPPLSTSPL</sequence>
<reference evidence="2" key="1">
    <citation type="submission" date="2019-12" db="EMBL/GenBank/DDBJ databases">
        <title>Genome sequencing and annotation of Brassica cretica.</title>
        <authorList>
            <person name="Studholme D.J."/>
            <person name="Sarris P.F."/>
        </authorList>
    </citation>
    <scope>NUCLEOTIDE SEQUENCE</scope>
    <source>
        <strain evidence="2">PFS-102/07</strain>
        <tissue evidence="2">Leaf</tissue>
    </source>
</reference>
<accession>A0A8S9J5Y1</accession>
<organism evidence="2">
    <name type="scientific">Brassica cretica</name>
    <name type="common">Mustard</name>
    <dbReference type="NCBI Taxonomy" id="69181"/>
    <lineage>
        <taxon>Eukaryota</taxon>
        <taxon>Viridiplantae</taxon>
        <taxon>Streptophyta</taxon>
        <taxon>Embryophyta</taxon>
        <taxon>Tracheophyta</taxon>
        <taxon>Spermatophyta</taxon>
        <taxon>Magnoliopsida</taxon>
        <taxon>eudicotyledons</taxon>
        <taxon>Gunneridae</taxon>
        <taxon>Pentapetalae</taxon>
        <taxon>rosids</taxon>
        <taxon>malvids</taxon>
        <taxon>Brassicales</taxon>
        <taxon>Brassicaceae</taxon>
        <taxon>Brassiceae</taxon>
        <taxon>Brassica</taxon>
    </lineage>
</organism>
<dbReference type="EMBL" id="QGKY02001015">
    <property type="protein sequence ID" value="KAF2576616.1"/>
    <property type="molecule type" value="Genomic_DNA"/>
</dbReference>
<evidence type="ECO:0000313" key="2">
    <source>
        <dbReference type="EMBL" id="KAF2576616.1"/>
    </source>
</evidence>